<dbReference type="SUPFAM" id="SSF52317">
    <property type="entry name" value="Class I glutamine amidotransferase-like"/>
    <property type="match status" value="1"/>
</dbReference>
<dbReference type="Proteomes" id="UP000479000">
    <property type="component" value="Unassembled WGS sequence"/>
</dbReference>
<name>A0A6H5HEL8_9HEMI</name>
<organism evidence="1 2">
    <name type="scientific">Nesidiocoris tenuis</name>
    <dbReference type="NCBI Taxonomy" id="355587"/>
    <lineage>
        <taxon>Eukaryota</taxon>
        <taxon>Metazoa</taxon>
        <taxon>Ecdysozoa</taxon>
        <taxon>Arthropoda</taxon>
        <taxon>Hexapoda</taxon>
        <taxon>Insecta</taxon>
        <taxon>Pterygota</taxon>
        <taxon>Neoptera</taxon>
        <taxon>Paraneoptera</taxon>
        <taxon>Hemiptera</taxon>
        <taxon>Heteroptera</taxon>
        <taxon>Panheteroptera</taxon>
        <taxon>Cimicomorpha</taxon>
        <taxon>Miridae</taxon>
        <taxon>Dicyphina</taxon>
        <taxon>Nesidiocoris</taxon>
    </lineage>
</organism>
<dbReference type="OrthoDB" id="1724632at2759"/>
<reference evidence="1 2" key="1">
    <citation type="submission" date="2020-02" db="EMBL/GenBank/DDBJ databases">
        <authorList>
            <person name="Ferguson B K."/>
        </authorList>
    </citation>
    <scope>NUCLEOTIDE SEQUENCE [LARGE SCALE GENOMIC DNA]</scope>
</reference>
<dbReference type="EMBL" id="CADCXU010024709">
    <property type="protein sequence ID" value="CAB0012006.1"/>
    <property type="molecule type" value="Genomic_DNA"/>
</dbReference>
<dbReference type="InterPro" id="IPR029062">
    <property type="entry name" value="Class_I_gatase-like"/>
</dbReference>
<dbReference type="AlphaFoldDB" id="A0A6H5HEL8"/>
<proteinExistence type="predicted"/>
<feature type="non-terminal residue" evidence="1">
    <location>
        <position position="105"/>
    </location>
</feature>
<protein>
    <submittedName>
        <fullName evidence="1">Uncharacterized protein</fullName>
    </submittedName>
</protein>
<accession>A0A6H5HEL8</accession>
<evidence type="ECO:0000313" key="1">
    <source>
        <dbReference type="EMBL" id="CAB0012006.1"/>
    </source>
</evidence>
<gene>
    <name evidence="1" type="ORF">NTEN_LOCUS16826</name>
</gene>
<sequence length="105" mass="11840">MANPTCKVRSKLKKPRFSEGEILRCPLTIRLLVVGPRPLICRDGSINKANTFNWLSNPRSHVRPHYNIRQTDIEAIIISGGPNSVYAEDAPRYDADIFRIGLPVL</sequence>
<keyword evidence="2" id="KW-1185">Reference proteome</keyword>
<evidence type="ECO:0000313" key="2">
    <source>
        <dbReference type="Proteomes" id="UP000479000"/>
    </source>
</evidence>